<sequence>MVIAGNHSSSSRELHPPRKWEVEFARYIPRPPRRVGRWTPPAPPGLRHITRGKLRHRRGEWLPACLFSSFRRFSVCVLASEEMAADKVKGAGKEIGVTIERGDAMSWIKVGNKLGVVVMLPAKMHVMMEESAVLFTNLEIKRATSSMGTEQTAHSFGTETA</sequence>
<accession>A0A0D9WQ66</accession>
<keyword evidence="2" id="KW-1185">Reference proteome</keyword>
<protein>
    <submittedName>
        <fullName evidence="1">Uncharacterized protein</fullName>
    </submittedName>
</protein>
<reference evidence="1 2" key="1">
    <citation type="submission" date="2012-08" db="EMBL/GenBank/DDBJ databases">
        <title>Oryza genome evolution.</title>
        <authorList>
            <person name="Wing R.A."/>
        </authorList>
    </citation>
    <scope>NUCLEOTIDE SEQUENCE</scope>
</reference>
<reference evidence="1" key="3">
    <citation type="submission" date="2015-04" db="UniProtKB">
        <authorList>
            <consortium name="EnsemblPlants"/>
        </authorList>
    </citation>
    <scope>IDENTIFICATION</scope>
</reference>
<dbReference type="Proteomes" id="UP000032180">
    <property type="component" value="Chromosome 6"/>
</dbReference>
<evidence type="ECO:0000313" key="2">
    <source>
        <dbReference type="Proteomes" id="UP000032180"/>
    </source>
</evidence>
<dbReference type="HOGENOM" id="CLU_1646153_0_0_1"/>
<proteinExistence type="predicted"/>
<organism evidence="1 2">
    <name type="scientific">Leersia perrieri</name>
    <dbReference type="NCBI Taxonomy" id="77586"/>
    <lineage>
        <taxon>Eukaryota</taxon>
        <taxon>Viridiplantae</taxon>
        <taxon>Streptophyta</taxon>
        <taxon>Embryophyta</taxon>
        <taxon>Tracheophyta</taxon>
        <taxon>Spermatophyta</taxon>
        <taxon>Magnoliopsida</taxon>
        <taxon>Liliopsida</taxon>
        <taxon>Poales</taxon>
        <taxon>Poaceae</taxon>
        <taxon>BOP clade</taxon>
        <taxon>Oryzoideae</taxon>
        <taxon>Oryzeae</taxon>
        <taxon>Oryzinae</taxon>
        <taxon>Leersia</taxon>
    </lineage>
</organism>
<dbReference type="EnsemblPlants" id="LPERR06G12220.1">
    <property type="protein sequence ID" value="LPERR06G12220.1"/>
    <property type="gene ID" value="LPERR06G12220"/>
</dbReference>
<dbReference type="Gramene" id="LPERR06G12220.1">
    <property type="protein sequence ID" value="LPERR06G12220.1"/>
    <property type="gene ID" value="LPERR06G12220"/>
</dbReference>
<evidence type="ECO:0000313" key="1">
    <source>
        <dbReference type="EnsemblPlants" id="LPERR06G12220.1"/>
    </source>
</evidence>
<dbReference type="AlphaFoldDB" id="A0A0D9WQ66"/>
<name>A0A0D9WQ66_9ORYZ</name>
<reference evidence="2" key="2">
    <citation type="submission" date="2013-12" db="EMBL/GenBank/DDBJ databases">
        <authorList>
            <person name="Yu Y."/>
            <person name="Lee S."/>
            <person name="de Baynast K."/>
            <person name="Wissotski M."/>
            <person name="Liu L."/>
            <person name="Talag J."/>
            <person name="Goicoechea J."/>
            <person name="Angelova A."/>
            <person name="Jetty R."/>
            <person name="Kudrna D."/>
            <person name="Golser W."/>
            <person name="Rivera L."/>
            <person name="Zhang J."/>
            <person name="Wing R."/>
        </authorList>
    </citation>
    <scope>NUCLEOTIDE SEQUENCE</scope>
</reference>